<protein>
    <submittedName>
        <fullName evidence="1">Uncharacterized protein</fullName>
    </submittedName>
</protein>
<dbReference type="Proteomes" id="UP001519460">
    <property type="component" value="Unassembled WGS sequence"/>
</dbReference>
<name>A0ABD0LY40_9CAEN</name>
<evidence type="ECO:0000313" key="1">
    <source>
        <dbReference type="EMBL" id="KAK7504013.1"/>
    </source>
</evidence>
<proteinExistence type="predicted"/>
<reference evidence="1 2" key="1">
    <citation type="journal article" date="2023" name="Sci. Data">
        <title>Genome assembly of the Korean intertidal mud-creeper Batillaria attramentaria.</title>
        <authorList>
            <person name="Patra A.K."/>
            <person name="Ho P.T."/>
            <person name="Jun S."/>
            <person name="Lee S.J."/>
            <person name="Kim Y."/>
            <person name="Won Y.J."/>
        </authorList>
    </citation>
    <scope>NUCLEOTIDE SEQUENCE [LARGE SCALE GENOMIC DNA]</scope>
    <source>
        <strain evidence="1">Wonlab-2016</strain>
    </source>
</reference>
<dbReference type="AlphaFoldDB" id="A0ABD0LY40"/>
<keyword evidence="2" id="KW-1185">Reference proteome</keyword>
<accession>A0ABD0LY40</accession>
<evidence type="ECO:0000313" key="2">
    <source>
        <dbReference type="Proteomes" id="UP001519460"/>
    </source>
</evidence>
<comment type="caution">
    <text evidence="1">The sequence shown here is derived from an EMBL/GenBank/DDBJ whole genome shotgun (WGS) entry which is preliminary data.</text>
</comment>
<gene>
    <name evidence="1" type="ORF">BaRGS_00004745</name>
</gene>
<organism evidence="1 2">
    <name type="scientific">Batillaria attramentaria</name>
    <dbReference type="NCBI Taxonomy" id="370345"/>
    <lineage>
        <taxon>Eukaryota</taxon>
        <taxon>Metazoa</taxon>
        <taxon>Spiralia</taxon>
        <taxon>Lophotrochozoa</taxon>
        <taxon>Mollusca</taxon>
        <taxon>Gastropoda</taxon>
        <taxon>Caenogastropoda</taxon>
        <taxon>Sorbeoconcha</taxon>
        <taxon>Cerithioidea</taxon>
        <taxon>Batillariidae</taxon>
        <taxon>Batillaria</taxon>
    </lineage>
</organism>
<sequence length="140" mass="15213">MYSDSSTGLVGSSSKRNSAGLSILLTISSNLVDKSGYVSFLKEVIAIQILKRTDTGFQTGALWPRVTGKLFYETNTTLHPKATVSHSEHPRPGCDSGETSARRFTEEHFYETNTTLHPPRRSFAFLNNLVSGCVSGARGG</sequence>
<dbReference type="EMBL" id="JACVVK020000017">
    <property type="protein sequence ID" value="KAK7504013.1"/>
    <property type="molecule type" value="Genomic_DNA"/>
</dbReference>